<evidence type="ECO:0000259" key="2">
    <source>
        <dbReference type="SMART" id="SM00507"/>
    </source>
</evidence>
<evidence type="ECO:0000256" key="1">
    <source>
        <dbReference type="SAM" id="MobiDB-lite"/>
    </source>
</evidence>
<dbReference type="Gene3D" id="1.10.30.50">
    <property type="match status" value="1"/>
</dbReference>
<dbReference type="CDD" id="cd00085">
    <property type="entry name" value="HNHc"/>
    <property type="match status" value="1"/>
</dbReference>
<reference evidence="3" key="1">
    <citation type="journal article" date="2015" name="Nature">
        <title>Complex archaea that bridge the gap between prokaryotes and eukaryotes.</title>
        <authorList>
            <person name="Spang A."/>
            <person name="Saw J.H."/>
            <person name="Jorgensen S.L."/>
            <person name="Zaremba-Niedzwiedzka K."/>
            <person name="Martijn J."/>
            <person name="Lind A.E."/>
            <person name="van Eijk R."/>
            <person name="Schleper C."/>
            <person name="Guy L."/>
            <person name="Ettema T.J."/>
        </authorList>
    </citation>
    <scope>NUCLEOTIDE SEQUENCE</scope>
</reference>
<gene>
    <name evidence="3" type="ORF">LCGC14_3087400</name>
</gene>
<accession>A0A0F8WC46</accession>
<name>A0A0F8WC46_9ZZZZ</name>
<comment type="caution">
    <text evidence="3">The sequence shown here is derived from an EMBL/GenBank/DDBJ whole genome shotgun (WGS) entry which is preliminary data.</text>
</comment>
<dbReference type="InterPro" id="IPR002711">
    <property type="entry name" value="HNH"/>
</dbReference>
<dbReference type="AlphaFoldDB" id="A0A0F8WC46"/>
<dbReference type="GO" id="GO:0004519">
    <property type="term" value="F:endonuclease activity"/>
    <property type="evidence" value="ECO:0007669"/>
    <property type="project" value="InterPro"/>
</dbReference>
<proteinExistence type="predicted"/>
<dbReference type="SMART" id="SM00507">
    <property type="entry name" value="HNHc"/>
    <property type="match status" value="1"/>
</dbReference>
<evidence type="ECO:0000313" key="3">
    <source>
        <dbReference type="EMBL" id="KKK54173.1"/>
    </source>
</evidence>
<dbReference type="EMBL" id="LAZR01066131">
    <property type="protein sequence ID" value="KKK54173.1"/>
    <property type="molecule type" value="Genomic_DNA"/>
</dbReference>
<dbReference type="GO" id="GO:0008270">
    <property type="term" value="F:zinc ion binding"/>
    <property type="evidence" value="ECO:0007669"/>
    <property type="project" value="InterPro"/>
</dbReference>
<dbReference type="GO" id="GO:0003676">
    <property type="term" value="F:nucleic acid binding"/>
    <property type="evidence" value="ECO:0007669"/>
    <property type="project" value="InterPro"/>
</dbReference>
<feature type="domain" description="HNH nuclease" evidence="2">
    <location>
        <begin position="108"/>
        <end position="155"/>
    </location>
</feature>
<dbReference type="Pfam" id="PF01844">
    <property type="entry name" value="HNH"/>
    <property type="match status" value="1"/>
</dbReference>
<organism evidence="3">
    <name type="scientific">marine sediment metagenome</name>
    <dbReference type="NCBI Taxonomy" id="412755"/>
    <lineage>
        <taxon>unclassified sequences</taxon>
        <taxon>metagenomes</taxon>
        <taxon>ecological metagenomes</taxon>
    </lineage>
</organism>
<protein>
    <recommendedName>
        <fullName evidence="2">HNH nuclease domain-containing protein</fullName>
    </recommendedName>
</protein>
<sequence length="162" mass="18096">MDTLRPITAEDKKTRNGLFGDNLGAGTKDKSKILAEEDGDHTYNGRECPVCDCTERIVGTVNDGGCINCKRKSQADYKKRTPAKHAAQNAKRRAQKLDQTPPDTDFKKIEEIYEEARRLQEETGEPHHVDHIIPISKGGLHHQDNLEPLTAEANLRKGAKII</sequence>
<feature type="region of interest" description="Disordered" evidence="1">
    <location>
        <begin position="77"/>
        <end position="105"/>
    </location>
</feature>
<dbReference type="InterPro" id="IPR003615">
    <property type="entry name" value="HNH_nuc"/>
</dbReference>
<feature type="region of interest" description="Disordered" evidence="1">
    <location>
        <begin position="1"/>
        <end position="26"/>
    </location>
</feature>